<dbReference type="InterPro" id="IPR036388">
    <property type="entry name" value="WH-like_DNA-bd_sf"/>
</dbReference>
<dbReference type="InterPro" id="IPR001867">
    <property type="entry name" value="OmpR/PhoB-type_DNA-bd"/>
</dbReference>
<dbReference type="AlphaFoldDB" id="F3PQ80"/>
<evidence type="ECO:0000259" key="3">
    <source>
        <dbReference type="PROSITE" id="PS51755"/>
    </source>
</evidence>
<dbReference type="Gene3D" id="1.10.10.10">
    <property type="entry name" value="Winged helix-like DNA-binding domain superfamily/Winged helix DNA-binding domain"/>
    <property type="match status" value="1"/>
</dbReference>
<feature type="domain" description="OmpR/PhoB-type" evidence="3">
    <location>
        <begin position="1"/>
        <end position="75"/>
    </location>
</feature>
<dbReference type="GO" id="GO:0006355">
    <property type="term" value="P:regulation of DNA-templated transcription"/>
    <property type="evidence" value="ECO:0007669"/>
    <property type="project" value="InterPro"/>
</dbReference>
<dbReference type="Pfam" id="PF00486">
    <property type="entry name" value="Trans_reg_C"/>
    <property type="match status" value="1"/>
</dbReference>
<proteinExistence type="predicted"/>
<organism evidence="4 5">
    <name type="scientific">Bacteroides fluxus YIT 12057</name>
    <dbReference type="NCBI Taxonomy" id="763034"/>
    <lineage>
        <taxon>Bacteria</taxon>
        <taxon>Pseudomonadati</taxon>
        <taxon>Bacteroidota</taxon>
        <taxon>Bacteroidia</taxon>
        <taxon>Bacteroidales</taxon>
        <taxon>Bacteroidaceae</taxon>
        <taxon>Bacteroides</taxon>
    </lineage>
</organism>
<dbReference type="SMART" id="SM00862">
    <property type="entry name" value="Trans_reg_C"/>
    <property type="match status" value="1"/>
</dbReference>
<name>F3PQ80_9BACE</name>
<dbReference type="eggNOG" id="COG0745">
    <property type="taxonomic scope" value="Bacteria"/>
</dbReference>
<sequence>MPSFPGREVSCSPLLRLNVNKIVGRDALLDAVWGASSYANFLALNVQITYLRKTLRNDPAVRIESLMKKGYMLKDMTEKTA</sequence>
<comment type="caution">
    <text evidence="4">The sequence shown here is derived from an EMBL/GenBank/DDBJ whole genome shotgun (WGS) entry which is preliminary data.</text>
</comment>
<feature type="DNA-binding region" description="OmpR/PhoB-type" evidence="2">
    <location>
        <begin position="1"/>
        <end position="75"/>
    </location>
</feature>
<dbReference type="EMBL" id="AFBN01000013">
    <property type="protein sequence ID" value="EGF59122.1"/>
    <property type="molecule type" value="Genomic_DNA"/>
</dbReference>
<evidence type="ECO:0000313" key="4">
    <source>
        <dbReference type="EMBL" id="EGF59122.1"/>
    </source>
</evidence>
<reference evidence="4 5" key="1">
    <citation type="submission" date="2011-02" db="EMBL/GenBank/DDBJ databases">
        <authorList>
            <person name="Weinstock G."/>
            <person name="Sodergren E."/>
            <person name="Clifton S."/>
            <person name="Fulton L."/>
            <person name="Fulton B."/>
            <person name="Courtney L."/>
            <person name="Fronick C."/>
            <person name="Harrison M."/>
            <person name="Strong C."/>
            <person name="Farmer C."/>
            <person name="Delahaunty K."/>
            <person name="Markovic C."/>
            <person name="Hall O."/>
            <person name="Minx P."/>
            <person name="Tomlinson C."/>
            <person name="Mitreva M."/>
            <person name="Hou S."/>
            <person name="Chen J."/>
            <person name="Wollam A."/>
            <person name="Pepin K.H."/>
            <person name="Johnson M."/>
            <person name="Bhonagiri V."/>
            <person name="Zhang X."/>
            <person name="Suruliraj S."/>
            <person name="Warren W."/>
            <person name="Chinwalla A."/>
            <person name="Mardis E.R."/>
            <person name="Wilson R.K."/>
        </authorList>
    </citation>
    <scope>NUCLEOTIDE SEQUENCE [LARGE SCALE GENOMIC DNA]</scope>
    <source>
        <strain evidence="4 5">YIT 12057</strain>
    </source>
</reference>
<keyword evidence="1 2" id="KW-0238">DNA-binding</keyword>
<evidence type="ECO:0000313" key="5">
    <source>
        <dbReference type="Proteomes" id="UP000003416"/>
    </source>
</evidence>
<evidence type="ECO:0000256" key="1">
    <source>
        <dbReference type="ARBA" id="ARBA00023125"/>
    </source>
</evidence>
<accession>F3PQ80</accession>
<dbReference type="PROSITE" id="PS51755">
    <property type="entry name" value="OMPR_PHOB"/>
    <property type="match status" value="1"/>
</dbReference>
<dbReference type="GO" id="GO:0000160">
    <property type="term" value="P:phosphorelay signal transduction system"/>
    <property type="evidence" value="ECO:0007669"/>
    <property type="project" value="InterPro"/>
</dbReference>
<protein>
    <recommendedName>
        <fullName evidence="3">OmpR/PhoB-type domain-containing protein</fullName>
    </recommendedName>
</protein>
<dbReference type="InterPro" id="IPR016032">
    <property type="entry name" value="Sig_transdc_resp-reg_C-effctor"/>
</dbReference>
<keyword evidence="5" id="KW-1185">Reference proteome</keyword>
<evidence type="ECO:0000256" key="2">
    <source>
        <dbReference type="PROSITE-ProRule" id="PRU01091"/>
    </source>
</evidence>
<dbReference type="GO" id="GO:0003677">
    <property type="term" value="F:DNA binding"/>
    <property type="evidence" value="ECO:0007669"/>
    <property type="project" value="UniProtKB-UniRule"/>
</dbReference>
<dbReference type="Proteomes" id="UP000003416">
    <property type="component" value="Unassembled WGS sequence"/>
</dbReference>
<dbReference type="SUPFAM" id="SSF46894">
    <property type="entry name" value="C-terminal effector domain of the bipartite response regulators"/>
    <property type="match status" value="1"/>
</dbReference>
<dbReference type="HOGENOM" id="CLU_2566682_0_0_10"/>
<dbReference type="STRING" id="763034.HMPREF9446_00872"/>
<gene>
    <name evidence="4" type="ORF">HMPREF9446_00872</name>
</gene>